<name>A0A6P1DT28_9GAMM</name>
<dbReference type="Gene3D" id="3.40.50.1820">
    <property type="entry name" value="alpha/beta hydrolase"/>
    <property type="match status" value="1"/>
</dbReference>
<dbReference type="EMBL" id="JAAIJR010000032">
    <property type="protein sequence ID" value="NEX20620.1"/>
    <property type="molecule type" value="Genomic_DNA"/>
</dbReference>
<reference evidence="5" key="1">
    <citation type="journal article" date="2020" name="Microbiol. Resour. Announc.">
        <title>Draft Genome Sequences of Thiorhodococcus mannitoliphagus and Thiorhodococcus minor, Purple Sulfur Photosynthetic Bacteria in the Gammaproteobacterial Family Chromatiaceae.</title>
        <authorList>
            <person name="Aviles F.A."/>
            <person name="Meyer T.E."/>
            <person name="Kyndt J.A."/>
        </authorList>
    </citation>
    <scope>NUCLEOTIDE SEQUENCE [LARGE SCALE GENOMIC DNA]</scope>
    <source>
        <strain evidence="5">DSM 18266</strain>
    </source>
</reference>
<dbReference type="GO" id="GO:0009234">
    <property type="term" value="P:menaquinone biosynthetic process"/>
    <property type="evidence" value="ECO:0007669"/>
    <property type="project" value="UniProtKB-KW"/>
</dbReference>
<evidence type="ECO:0000256" key="1">
    <source>
        <dbReference type="ARBA" id="ARBA00022428"/>
    </source>
</evidence>
<dbReference type="Proteomes" id="UP000471640">
    <property type="component" value="Unassembled WGS sequence"/>
</dbReference>
<proteinExistence type="predicted"/>
<keyword evidence="4" id="KW-0378">Hydrolase</keyword>
<dbReference type="GO" id="GO:0016829">
    <property type="term" value="F:lyase activity"/>
    <property type="evidence" value="ECO:0007669"/>
    <property type="project" value="UniProtKB-KW"/>
</dbReference>
<dbReference type="InterPro" id="IPR000073">
    <property type="entry name" value="AB_hydrolase_1"/>
</dbReference>
<evidence type="ECO:0000256" key="2">
    <source>
        <dbReference type="ARBA" id="ARBA00023239"/>
    </source>
</evidence>
<evidence type="ECO:0000313" key="5">
    <source>
        <dbReference type="Proteomes" id="UP000471640"/>
    </source>
</evidence>
<dbReference type="PANTHER" id="PTHR42916">
    <property type="entry name" value="2-SUCCINYL-5-ENOLPYRUVYL-6-HYDROXY-3-CYCLOHEXENE-1-CARBOXYLATE SYNTHASE"/>
    <property type="match status" value="1"/>
</dbReference>
<dbReference type="RefSeq" id="WP_164653743.1">
    <property type="nucleotide sequence ID" value="NZ_JAAIJR010000032.1"/>
</dbReference>
<feature type="domain" description="AB hydrolase-1" evidence="3">
    <location>
        <begin position="2"/>
        <end position="227"/>
    </location>
</feature>
<dbReference type="InterPro" id="IPR029058">
    <property type="entry name" value="AB_hydrolase_fold"/>
</dbReference>
<evidence type="ECO:0000313" key="4">
    <source>
        <dbReference type="EMBL" id="NEX20620.1"/>
    </source>
</evidence>
<keyword evidence="2" id="KW-0456">Lyase</keyword>
<organism evidence="4 5">
    <name type="scientific">Thiorhodococcus mannitoliphagus</name>
    <dbReference type="NCBI Taxonomy" id="329406"/>
    <lineage>
        <taxon>Bacteria</taxon>
        <taxon>Pseudomonadati</taxon>
        <taxon>Pseudomonadota</taxon>
        <taxon>Gammaproteobacteria</taxon>
        <taxon>Chromatiales</taxon>
        <taxon>Chromatiaceae</taxon>
        <taxon>Thiorhodococcus</taxon>
    </lineage>
</organism>
<dbReference type="Pfam" id="PF12697">
    <property type="entry name" value="Abhydrolase_6"/>
    <property type="match status" value="1"/>
</dbReference>
<evidence type="ECO:0000259" key="3">
    <source>
        <dbReference type="Pfam" id="PF12697"/>
    </source>
</evidence>
<reference evidence="4 5" key="2">
    <citation type="submission" date="2020-02" db="EMBL/GenBank/DDBJ databases">
        <title>Genome sequences of Thiorhodococcus mannitoliphagus and Thiorhodococcus minor, purple sulfur photosynthetic bacteria in the gammaproteobacterial family, Chromatiaceae.</title>
        <authorList>
            <person name="Aviles F.A."/>
            <person name="Meyer T.E."/>
            <person name="Kyndt J.A."/>
        </authorList>
    </citation>
    <scope>NUCLEOTIDE SEQUENCE [LARGE SCALE GENOMIC DNA]</scope>
    <source>
        <strain evidence="4 5">DSM 18266</strain>
    </source>
</reference>
<comment type="caution">
    <text evidence="4">The sequence shown here is derived from an EMBL/GenBank/DDBJ whole genome shotgun (WGS) entry which is preliminary data.</text>
</comment>
<keyword evidence="5" id="KW-1185">Reference proteome</keyword>
<protein>
    <submittedName>
        <fullName evidence="4">Alpha/beta fold hydrolase</fullName>
    </submittedName>
</protein>
<dbReference type="PANTHER" id="PTHR42916:SF1">
    <property type="entry name" value="PROTEIN PHYLLO, CHLOROPLASTIC"/>
    <property type="match status" value="1"/>
</dbReference>
<accession>A0A6P1DT28</accession>
<sequence length="246" mass="26260">MHGFTGDKQDWLACLSERSNDWLAIDLPGHGEAEDPTGDFTSVVRALLSALPPSIHQLVGYSLGGRIALGMLAQAPMRFSGATIISAHPGLTDPAQRAARLRQDARWTTLLETQGIAAFVAAWESQALFATQSRLAPQVLAQQRRRRLGQRASGLAASLSATGLGVMPSTWSELRAYPGCLRWIVGGADAKFLAIARQVVEMRPETALHVLPEIGHNPLLECPADLAGLLCAAHAESVRVLDGECG</sequence>
<dbReference type="AlphaFoldDB" id="A0A6P1DT28"/>
<gene>
    <name evidence="4" type="ORF">G3480_09915</name>
</gene>
<keyword evidence="1" id="KW-0474">Menaquinone biosynthesis</keyword>
<dbReference type="SUPFAM" id="SSF53474">
    <property type="entry name" value="alpha/beta-Hydrolases"/>
    <property type="match status" value="1"/>
</dbReference>
<dbReference type="GO" id="GO:0016787">
    <property type="term" value="F:hydrolase activity"/>
    <property type="evidence" value="ECO:0007669"/>
    <property type="project" value="UniProtKB-KW"/>
</dbReference>